<evidence type="ECO:0000256" key="1">
    <source>
        <dbReference type="SAM" id="Phobius"/>
    </source>
</evidence>
<organism evidence="2 3">
    <name type="scientific">Herpetosiphon gulosus</name>
    <dbReference type="NCBI Taxonomy" id="1973496"/>
    <lineage>
        <taxon>Bacteria</taxon>
        <taxon>Bacillati</taxon>
        <taxon>Chloroflexota</taxon>
        <taxon>Chloroflexia</taxon>
        <taxon>Herpetosiphonales</taxon>
        <taxon>Herpetosiphonaceae</taxon>
        <taxon>Herpetosiphon</taxon>
    </lineage>
</organism>
<keyword evidence="1" id="KW-0812">Transmembrane</keyword>
<keyword evidence="1" id="KW-1133">Transmembrane helix</keyword>
<dbReference type="Proteomes" id="UP001428290">
    <property type="component" value="Unassembled WGS sequence"/>
</dbReference>
<dbReference type="EMBL" id="BAABRU010000062">
    <property type="protein sequence ID" value="GAA5531559.1"/>
    <property type="molecule type" value="Genomic_DNA"/>
</dbReference>
<evidence type="ECO:0000313" key="3">
    <source>
        <dbReference type="Proteomes" id="UP001428290"/>
    </source>
</evidence>
<name>A0ABP9X862_9CHLR</name>
<sequence>MPTGLKQLIGIVVVVVVAALGGWAWTRTLPSANAEPVDPVVSLATVGFGHGYGIYGWDSGLQVVLVYDGGEPWMTCSGLVETKPTDSRRCIVPFANGQTVMWAISTVDGKTGTLVVNETSSALAQGTTVVHLVFVGDRLVVTQYQRSMARLQQRDARETVEELFAHDPELAPWAVVFR</sequence>
<keyword evidence="3" id="KW-1185">Reference proteome</keyword>
<evidence type="ECO:0000313" key="2">
    <source>
        <dbReference type="EMBL" id="GAA5531559.1"/>
    </source>
</evidence>
<feature type="transmembrane region" description="Helical" evidence="1">
    <location>
        <begin position="7"/>
        <end position="25"/>
    </location>
</feature>
<reference evidence="2 3" key="1">
    <citation type="submission" date="2024-02" db="EMBL/GenBank/DDBJ databases">
        <title>Herpetosiphon gulosus NBRC 112829.</title>
        <authorList>
            <person name="Ichikawa N."/>
            <person name="Katano-Makiyama Y."/>
            <person name="Hidaka K."/>
        </authorList>
    </citation>
    <scope>NUCLEOTIDE SEQUENCE [LARGE SCALE GENOMIC DNA]</scope>
    <source>
        <strain evidence="2 3">NBRC 112829</strain>
    </source>
</reference>
<proteinExistence type="predicted"/>
<protein>
    <submittedName>
        <fullName evidence="2">Uncharacterized protein</fullName>
    </submittedName>
</protein>
<gene>
    <name evidence="2" type="ORF">Hgul01_05384</name>
</gene>
<comment type="caution">
    <text evidence="2">The sequence shown here is derived from an EMBL/GenBank/DDBJ whole genome shotgun (WGS) entry which is preliminary data.</text>
</comment>
<accession>A0ABP9X862</accession>
<keyword evidence="1" id="KW-0472">Membrane</keyword>